<evidence type="ECO:0000256" key="2">
    <source>
        <dbReference type="ARBA" id="ARBA00006555"/>
    </source>
</evidence>
<evidence type="ECO:0000256" key="6">
    <source>
        <dbReference type="ARBA" id="ARBA00022692"/>
    </source>
</evidence>
<evidence type="ECO:0000256" key="1">
    <source>
        <dbReference type="ARBA" id="ARBA00004383"/>
    </source>
</evidence>
<keyword evidence="3" id="KW-0813">Transport</keyword>
<keyword evidence="4" id="KW-1003">Cell membrane</keyword>
<dbReference type="PANTHER" id="PTHR33446">
    <property type="entry name" value="PROTEIN TONB-RELATED"/>
    <property type="match status" value="1"/>
</dbReference>
<evidence type="ECO:0000256" key="9">
    <source>
        <dbReference type="ARBA" id="ARBA00023136"/>
    </source>
</evidence>
<dbReference type="Proteomes" id="UP000516093">
    <property type="component" value="Chromosome"/>
</dbReference>
<evidence type="ECO:0000256" key="7">
    <source>
        <dbReference type="ARBA" id="ARBA00022927"/>
    </source>
</evidence>
<dbReference type="InterPro" id="IPR037682">
    <property type="entry name" value="TonB_C"/>
</dbReference>
<dbReference type="Gene3D" id="3.30.1150.10">
    <property type="match status" value="1"/>
</dbReference>
<accession>A0A7H0GZ33</accession>
<dbReference type="PANTHER" id="PTHR33446:SF2">
    <property type="entry name" value="PROTEIN TONB"/>
    <property type="match status" value="1"/>
</dbReference>
<comment type="similarity">
    <text evidence="2">Belongs to the TonB family.</text>
</comment>
<organism evidence="11 12">
    <name type="scientific">Hymenobacter qilianensis</name>
    <dbReference type="NCBI Taxonomy" id="1385715"/>
    <lineage>
        <taxon>Bacteria</taxon>
        <taxon>Pseudomonadati</taxon>
        <taxon>Bacteroidota</taxon>
        <taxon>Cytophagia</taxon>
        <taxon>Cytophagales</taxon>
        <taxon>Hymenobacteraceae</taxon>
        <taxon>Hymenobacter</taxon>
    </lineage>
</organism>
<dbReference type="SUPFAM" id="SSF74653">
    <property type="entry name" value="TolA/TonB C-terminal domain"/>
    <property type="match status" value="1"/>
</dbReference>
<keyword evidence="9" id="KW-0472">Membrane</keyword>
<protein>
    <submittedName>
        <fullName evidence="11">TonB family protein</fullName>
    </submittedName>
</protein>
<evidence type="ECO:0000256" key="8">
    <source>
        <dbReference type="ARBA" id="ARBA00022989"/>
    </source>
</evidence>
<evidence type="ECO:0000313" key="12">
    <source>
        <dbReference type="Proteomes" id="UP000516093"/>
    </source>
</evidence>
<feature type="domain" description="TonB C-terminal" evidence="10">
    <location>
        <begin position="194"/>
        <end position="259"/>
    </location>
</feature>
<dbReference type="GO" id="GO:0098797">
    <property type="term" value="C:plasma membrane protein complex"/>
    <property type="evidence" value="ECO:0007669"/>
    <property type="project" value="TreeGrafter"/>
</dbReference>
<dbReference type="KEGG" id="hqi:H9L05_08320"/>
<dbReference type="EMBL" id="CP060784">
    <property type="protein sequence ID" value="QNP53549.1"/>
    <property type="molecule type" value="Genomic_DNA"/>
</dbReference>
<dbReference type="Pfam" id="PF03544">
    <property type="entry name" value="TonB_C"/>
    <property type="match status" value="1"/>
</dbReference>
<keyword evidence="6" id="KW-0812">Transmembrane</keyword>
<proteinExistence type="inferred from homology"/>
<comment type="subcellular location">
    <subcellularLocation>
        <location evidence="1">Cell inner membrane</location>
        <topology evidence="1">Single-pass membrane protein</topology>
        <orientation evidence="1">Periplasmic side</orientation>
    </subcellularLocation>
</comment>
<name>A0A7H0GZ33_9BACT</name>
<evidence type="ECO:0000313" key="11">
    <source>
        <dbReference type="EMBL" id="QNP53549.1"/>
    </source>
</evidence>
<dbReference type="GO" id="GO:0055085">
    <property type="term" value="P:transmembrane transport"/>
    <property type="evidence" value="ECO:0007669"/>
    <property type="project" value="InterPro"/>
</dbReference>
<dbReference type="GO" id="GO:0015031">
    <property type="term" value="P:protein transport"/>
    <property type="evidence" value="ECO:0007669"/>
    <property type="project" value="UniProtKB-KW"/>
</dbReference>
<evidence type="ECO:0000256" key="5">
    <source>
        <dbReference type="ARBA" id="ARBA00022519"/>
    </source>
</evidence>
<evidence type="ECO:0000256" key="3">
    <source>
        <dbReference type="ARBA" id="ARBA00022448"/>
    </source>
</evidence>
<dbReference type="InterPro" id="IPR006260">
    <property type="entry name" value="TonB/TolA_C"/>
</dbReference>
<evidence type="ECO:0000259" key="10">
    <source>
        <dbReference type="Pfam" id="PF03544"/>
    </source>
</evidence>
<dbReference type="GO" id="GO:0031992">
    <property type="term" value="F:energy transducer activity"/>
    <property type="evidence" value="ECO:0007669"/>
    <property type="project" value="TreeGrafter"/>
</dbReference>
<keyword evidence="12" id="KW-1185">Reference proteome</keyword>
<gene>
    <name evidence="11" type="ORF">H9L05_08320</name>
</gene>
<reference evidence="11 12" key="1">
    <citation type="submission" date="2020-08" db="EMBL/GenBank/DDBJ databases">
        <title>Genome sequence of Hymenobacter qilianensis JCM 19763T.</title>
        <authorList>
            <person name="Hyun D.-W."/>
            <person name="Bae J.-W."/>
        </authorList>
    </citation>
    <scope>NUCLEOTIDE SEQUENCE [LARGE SCALE GENOMIC DNA]</scope>
    <source>
        <strain evidence="11 12">JCM 19763</strain>
    </source>
</reference>
<keyword evidence="8" id="KW-1133">Transmembrane helix</keyword>
<evidence type="ECO:0000256" key="4">
    <source>
        <dbReference type="ARBA" id="ARBA00022475"/>
    </source>
</evidence>
<dbReference type="InterPro" id="IPR051045">
    <property type="entry name" value="TonB-dependent_transducer"/>
</dbReference>
<dbReference type="AlphaFoldDB" id="A0A7H0GZ33"/>
<keyword evidence="7" id="KW-0653">Protein transport</keyword>
<sequence>MLNLPILNVRIQPCTVDEQHLTPQALGHHCDLCNRLVQDFTNSTLAELEQARAASPDGRVCGRFAPQQLVPVVRHQPKIQLRPKLRRFLVALVLVCGLGLTRLEALAQVQKAAHQCSRHPDSTLKFKISEQLNPITLTSDLEQVLAPVGELPKPEIKLVMGFVAEVMPVYKNGGEEGLTKFIRENMKYPISSRPVGKVFINFVVTKTGKVEDLRILKGLEPTADAEALRVMRLMGPWIPGYQLDQPIDTRYTIPITFSIE</sequence>
<dbReference type="RefSeq" id="WP_187733762.1">
    <property type="nucleotide sequence ID" value="NZ_BMFN01000001.1"/>
</dbReference>
<dbReference type="NCBIfam" id="TIGR01352">
    <property type="entry name" value="tonB_Cterm"/>
    <property type="match status" value="1"/>
</dbReference>
<keyword evidence="5" id="KW-0997">Cell inner membrane</keyword>